<feature type="domain" description="Helicase ATP-binding" evidence="3">
    <location>
        <begin position="334"/>
        <end position="516"/>
    </location>
</feature>
<comment type="caution">
    <text evidence="5">The sequence shown here is derived from an EMBL/GenBank/DDBJ whole genome shotgun (WGS) entry which is preliminary data.</text>
</comment>
<keyword evidence="6" id="KW-1185">Reference proteome</keyword>
<accession>A0ABU8LNN4</accession>
<feature type="region of interest" description="Disordered" evidence="2">
    <location>
        <begin position="971"/>
        <end position="995"/>
    </location>
</feature>
<dbReference type="PANTHER" id="PTHR10799">
    <property type="entry name" value="SNF2/RAD54 HELICASE FAMILY"/>
    <property type="match status" value="1"/>
</dbReference>
<dbReference type="PROSITE" id="PS51194">
    <property type="entry name" value="HELICASE_CTER"/>
    <property type="match status" value="1"/>
</dbReference>
<dbReference type="Proteomes" id="UP001366085">
    <property type="component" value="Unassembled WGS sequence"/>
</dbReference>
<feature type="compositionally biased region" description="Pro residues" evidence="2">
    <location>
        <begin position="267"/>
        <end position="276"/>
    </location>
</feature>
<protein>
    <submittedName>
        <fullName evidence="5">SNF2-related protein</fullName>
    </submittedName>
</protein>
<feature type="region of interest" description="Disordered" evidence="2">
    <location>
        <begin position="267"/>
        <end position="287"/>
    </location>
</feature>
<dbReference type="InterPro" id="IPR027417">
    <property type="entry name" value="P-loop_NTPase"/>
</dbReference>
<dbReference type="InterPro" id="IPR038718">
    <property type="entry name" value="SNF2-like_sf"/>
</dbReference>
<dbReference type="InterPro" id="IPR049730">
    <property type="entry name" value="SNF2/RAD54-like_C"/>
</dbReference>
<dbReference type="SUPFAM" id="SSF52540">
    <property type="entry name" value="P-loop containing nucleoside triphosphate hydrolases"/>
    <property type="match status" value="2"/>
</dbReference>
<dbReference type="Pfam" id="PF00271">
    <property type="entry name" value="Helicase_C"/>
    <property type="match status" value="1"/>
</dbReference>
<sequence>MTLDDSDALPPGSPAPHGGPASPELFSGDSISSPDSFQSVDLGATYSPDDHPFETFYLPLLSRAVTYDRAVGYWSASELQYAAQGTAHFLANGGKMRLIVGAQLAQRDVDAVIEGKPLDDVVAARLLADPELAGTRIVQSEHLSVLAWMVATDRLEIRVGVPRGEDGELLTHLQSGRYFHTKYGIFADRYGNRVAFNGSNNSSVTAWARNHETFDAYPSWNVPIWDYLGVHKVLDFEKHWTDNADAGWAVIDLPSAVRKHLIEHAPETPPLPPGVVLPPLETPTSSEDDTEEFDVEAAWDELVALRDAPTASPWTGVGSAWAQPLPHQAELISRVVSTYPRGYLFADEVGLGKTVEAGMVLRELFTSGRAKKALLLVPASVMKQWQEELHEKMNLDVARFDKGIFVDRYDQPIPATPNANPWSAFPIVLASSHLARRRDRRRQILDAGPWDVVLVDEAHHARRRGSKPTDTPNSLLALLQEMRDREMWRALYLATATPMQMNPHEAWDLISLLGLKGRWGVSADDFIRYFRLLAIDPMHRHWDLLCAMLEDYFADPQAERDADLEQQIDNALGWTGAYVVTALAGNPPSADLKAKFPNETSEWMDKWLRRHTPMRDRVFRNTRKTMREYQAAGIIPDDVVIPYRQVKDEFIPLEPNERRLYERIEEYIRRHYNAYMAEAGNQALGFIMTVYRRRLTSSFEAIKRSLRRRLSVLEDGKNLAELLTDDDNVDVEGSLFEPEAFDTRADRLRNEIAELKSFLQDLDSITGEDSKASKLVADVTEALNTYSSVVVFTQYADTMDYVRERLITAGYRRLGCYSGRGGEVYDADSGTWAEVTKSEIKTMFRSGELEVLIGTDSMSEGLNLQTSGRLINYDMPWNLMRVEQRIGRVDRIGASYKDIRISNYFYADTVEEQVYKGIAEDYGDFTDIVGDAAPVLANIEKAIERLALTGHTTPIDIESEVGEIRQQVEDIKNEPVGNDDLGEPTGESRIKEPPQLVGATTPQDLERLLTTNGLSRAAFEIDDQHPKVYRLKPPAESLSRLSFNELDGVRDIEEYFDPSPVEALPVTFDRATWDESDDASLVFLTYGTPELAALLPAVDAAD</sequence>
<name>A0ABU8LNN4_9MICO</name>
<dbReference type="CDD" id="cd09179">
    <property type="entry name" value="PLDc_N_DEXD_a"/>
    <property type="match status" value="1"/>
</dbReference>
<dbReference type="RefSeq" id="WP_337322000.1">
    <property type="nucleotide sequence ID" value="NZ_JBBDGN010000020.1"/>
</dbReference>
<evidence type="ECO:0000313" key="5">
    <source>
        <dbReference type="EMBL" id="MEJ1092945.1"/>
    </source>
</evidence>
<dbReference type="Gene3D" id="3.40.50.300">
    <property type="entry name" value="P-loop containing nucleotide triphosphate hydrolases"/>
    <property type="match status" value="1"/>
</dbReference>
<evidence type="ECO:0000259" key="4">
    <source>
        <dbReference type="PROSITE" id="PS51194"/>
    </source>
</evidence>
<dbReference type="InterPro" id="IPR000330">
    <property type="entry name" value="SNF2_N"/>
</dbReference>
<evidence type="ECO:0000256" key="2">
    <source>
        <dbReference type="SAM" id="MobiDB-lite"/>
    </source>
</evidence>
<dbReference type="EMBL" id="JBBDGN010000020">
    <property type="protein sequence ID" value="MEJ1092945.1"/>
    <property type="molecule type" value="Genomic_DNA"/>
</dbReference>
<evidence type="ECO:0000313" key="6">
    <source>
        <dbReference type="Proteomes" id="UP001366085"/>
    </source>
</evidence>
<dbReference type="SMART" id="SM00490">
    <property type="entry name" value="HELICc"/>
    <property type="match status" value="1"/>
</dbReference>
<feature type="region of interest" description="Disordered" evidence="2">
    <location>
        <begin position="1"/>
        <end position="30"/>
    </location>
</feature>
<dbReference type="CDD" id="cd18793">
    <property type="entry name" value="SF2_C_SNF"/>
    <property type="match status" value="1"/>
</dbReference>
<gene>
    <name evidence="5" type="ORF">WDU93_14755</name>
</gene>
<dbReference type="InterPro" id="IPR001650">
    <property type="entry name" value="Helicase_C-like"/>
</dbReference>
<organism evidence="5 6">
    <name type="scientific">Microbacterium istanbulense</name>
    <dbReference type="NCBI Taxonomy" id="3122049"/>
    <lineage>
        <taxon>Bacteria</taxon>
        <taxon>Bacillati</taxon>
        <taxon>Actinomycetota</taxon>
        <taxon>Actinomycetes</taxon>
        <taxon>Micrococcales</taxon>
        <taxon>Microbacteriaceae</taxon>
        <taxon>Microbacterium</taxon>
    </lineage>
</organism>
<dbReference type="PROSITE" id="PS51192">
    <property type="entry name" value="HELICASE_ATP_BIND_1"/>
    <property type="match status" value="1"/>
</dbReference>
<keyword evidence="1" id="KW-0378">Hydrolase</keyword>
<dbReference type="Gene3D" id="3.40.50.10810">
    <property type="entry name" value="Tandem AAA-ATPase domain"/>
    <property type="match status" value="1"/>
</dbReference>
<proteinExistence type="predicted"/>
<dbReference type="SMART" id="SM00487">
    <property type="entry name" value="DEXDc"/>
    <property type="match status" value="1"/>
</dbReference>
<feature type="domain" description="Helicase C-terminal" evidence="4">
    <location>
        <begin position="778"/>
        <end position="947"/>
    </location>
</feature>
<evidence type="ECO:0000256" key="1">
    <source>
        <dbReference type="ARBA" id="ARBA00022801"/>
    </source>
</evidence>
<dbReference type="InterPro" id="IPR014001">
    <property type="entry name" value="Helicase_ATP-bd"/>
</dbReference>
<evidence type="ECO:0000259" key="3">
    <source>
        <dbReference type="PROSITE" id="PS51192"/>
    </source>
</evidence>
<reference evidence="5 6" key="1">
    <citation type="submission" date="2024-02" db="EMBL/GenBank/DDBJ databases">
        <authorList>
            <person name="Saticioglu I.B."/>
        </authorList>
    </citation>
    <scope>NUCLEOTIDE SEQUENCE [LARGE SCALE GENOMIC DNA]</scope>
    <source>
        <strain evidence="5 6">Mu-43</strain>
    </source>
</reference>
<dbReference type="Pfam" id="PF00176">
    <property type="entry name" value="SNF2-rel_dom"/>
    <property type="match status" value="1"/>
</dbReference>